<comment type="catalytic activity">
    <reaction evidence="7">
        <text>Endonucleolytic cleavage of RNA, removing 5'-extranucleotides from tRNA precursor.</text>
        <dbReference type="EC" id="3.1.26.5"/>
    </reaction>
</comment>
<comment type="similarity">
    <text evidence="7">Belongs to the RnpA family.</text>
</comment>
<dbReference type="EC" id="3.1.26.5" evidence="7 8"/>
<evidence type="ECO:0000256" key="3">
    <source>
        <dbReference type="ARBA" id="ARBA00022722"/>
    </source>
</evidence>
<evidence type="ECO:0000256" key="4">
    <source>
        <dbReference type="ARBA" id="ARBA00022759"/>
    </source>
</evidence>
<keyword evidence="2 7" id="KW-0819">tRNA processing</keyword>
<dbReference type="PANTHER" id="PTHR33992:SF1">
    <property type="entry name" value="RIBONUCLEASE P PROTEIN COMPONENT"/>
    <property type="match status" value="1"/>
</dbReference>
<evidence type="ECO:0000256" key="6">
    <source>
        <dbReference type="ARBA" id="ARBA00022884"/>
    </source>
</evidence>
<comment type="function">
    <text evidence="1 7">RNaseP catalyzes the removal of the 5'-leader sequence from pre-tRNA to produce the mature 5'-terminus. It can also cleave other RNA substrates such as 4.5S RNA. The protein component plays an auxiliary but essential role in vivo by binding to the 5'-leader sequence and broadening the substrate specificity of the ribozyme.</text>
</comment>
<dbReference type="Proteomes" id="UP001327459">
    <property type="component" value="Chromosome"/>
</dbReference>
<keyword evidence="4 7" id="KW-0255">Endonuclease</keyword>
<dbReference type="PANTHER" id="PTHR33992">
    <property type="entry name" value="RIBONUCLEASE P PROTEIN COMPONENT"/>
    <property type="match status" value="1"/>
</dbReference>
<sequence length="139" mass="15430">MTDAAPEVLIAGADSTEPAVIRGGRFPRSARLLSGRDYQRVMRDGGRVHTSNLMLALRANPEGEPRLGLAVSRKRVRLAHERNRVKRVAREHFRLSRAELPGMDVVVLAKSGVDKLSMPELHRQMRQALNKASRKCAAS</sequence>
<name>A0ABZ0YZ34_9GAMM</name>
<dbReference type="EMBL" id="CP140153">
    <property type="protein sequence ID" value="WQH16481.1"/>
    <property type="molecule type" value="Genomic_DNA"/>
</dbReference>
<dbReference type="InterPro" id="IPR020568">
    <property type="entry name" value="Ribosomal_Su5_D2-typ_SF"/>
</dbReference>
<dbReference type="Pfam" id="PF00825">
    <property type="entry name" value="Ribonuclease_P"/>
    <property type="match status" value="1"/>
</dbReference>
<dbReference type="GO" id="GO:0004526">
    <property type="term" value="F:ribonuclease P activity"/>
    <property type="evidence" value="ECO:0007669"/>
    <property type="project" value="UniProtKB-EC"/>
</dbReference>
<dbReference type="HAMAP" id="MF_00227">
    <property type="entry name" value="RNase_P"/>
    <property type="match status" value="1"/>
</dbReference>
<keyword evidence="5 7" id="KW-0378">Hydrolase</keyword>
<keyword evidence="3 7" id="KW-0540">Nuclease</keyword>
<comment type="subunit">
    <text evidence="7">Consists of a catalytic RNA component (M1 or rnpB) and a protein subunit.</text>
</comment>
<dbReference type="NCBIfam" id="TIGR00188">
    <property type="entry name" value="rnpA"/>
    <property type="match status" value="1"/>
</dbReference>
<protein>
    <recommendedName>
        <fullName evidence="7 8">Ribonuclease P protein component</fullName>
        <shortName evidence="7">RNase P protein</shortName>
        <shortName evidence="7">RNaseP protein</shortName>
        <ecNumber evidence="7 8">3.1.26.5</ecNumber>
    </recommendedName>
    <alternativeName>
        <fullName evidence="7">Protein C5</fullName>
    </alternativeName>
</protein>
<organism evidence="9 10">
    <name type="scientific">Guyparkeria halophila</name>
    <dbReference type="NCBI Taxonomy" id="47960"/>
    <lineage>
        <taxon>Bacteria</taxon>
        <taxon>Pseudomonadati</taxon>
        <taxon>Pseudomonadota</taxon>
        <taxon>Gammaproteobacteria</taxon>
        <taxon>Chromatiales</taxon>
        <taxon>Thioalkalibacteraceae</taxon>
        <taxon>Guyparkeria</taxon>
    </lineage>
</organism>
<evidence type="ECO:0000313" key="10">
    <source>
        <dbReference type="Proteomes" id="UP001327459"/>
    </source>
</evidence>
<evidence type="ECO:0000256" key="8">
    <source>
        <dbReference type="NCBIfam" id="TIGR00188"/>
    </source>
</evidence>
<evidence type="ECO:0000256" key="5">
    <source>
        <dbReference type="ARBA" id="ARBA00022801"/>
    </source>
</evidence>
<dbReference type="InterPro" id="IPR014721">
    <property type="entry name" value="Ribsml_uS5_D2-typ_fold_subgr"/>
</dbReference>
<evidence type="ECO:0000256" key="2">
    <source>
        <dbReference type="ARBA" id="ARBA00022694"/>
    </source>
</evidence>
<accession>A0ABZ0YZ34</accession>
<dbReference type="PROSITE" id="PS00648">
    <property type="entry name" value="RIBONUCLEASE_P"/>
    <property type="match status" value="1"/>
</dbReference>
<dbReference type="RefSeq" id="WP_322521473.1">
    <property type="nucleotide sequence ID" value="NZ_CP140153.1"/>
</dbReference>
<dbReference type="InterPro" id="IPR000100">
    <property type="entry name" value="RNase_P"/>
</dbReference>
<evidence type="ECO:0000256" key="7">
    <source>
        <dbReference type="HAMAP-Rule" id="MF_00227"/>
    </source>
</evidence>
<evidence type="ECO:0000313" key="9">
    <source>
        <dbReference type="EMBL" id="WQH16481.1"/>
    </source>
</evidence>
<dbReference type="SUPFAM" id="SSF54211">
    <property type="entry name" value="Ribosomal protein S5 domain 2-like"/>
    <property type="match status" value="1"/>
</dbReference>
<keyword evidence="6 7" id="KW-0694">RNA-binding</keyword>
<reference evidence="9 10" key="1">
    <citation type="submission" date="2023-11" db="EMBL/GenBank/DDBJ databases">
        <title>MicrobeMod: A computational toolkit for identifying prokaryotic methylation and restriction-modification with nanopore sequencing.</title>
        <authorList>
            <person name="Crits-Christoph A."/>
            <person name="Kang S.C."/>
            <person name="Lee H."/>
            <person name="Ostrov N."/>
        </authorList>
    </citation>
    <scope>NUCLEOTIDE SEQUENCE [LARGE SCALE GENOMIC DNA]</scope>
    <source>
        <strain evidence="9 10">ATCC 49870</strain>
    </source>
</reference>
<dbReference type="InterPro" id="IPR020539">
    <property type="entry name" value="RNase_P_CS"/>
</dbReference>
<proteinExistence type="inferred from homology"/>
<dbReference type="Gene3D" id="3.30.230.10">
    <property type="match status" value="1"/>
</dbReference>
<keyword evidence="10" id="KW-1185">Reference proteome</keyword>
<evidence type="ECO:0000256" key="1">
    <source>
        <dbReference type="ARBA" id="ARBA00002663"/>
    </source>
</evidence>
<gene>
    <name evidence="7 9" type="primary">rnpA</name>
    <name evidence="9" type="ORF">SR882_00880</name>
</gene>